<evidence type="ECO:0000313" key="5">
    <source>
        <dbReference type="EMBL" id="EMF42685.1"/>
    </source>
</evidence>
<dbReference type="GO" id="GO:0048038">
    <property type="term" value="F:quinone binding"/>
    <property type="evidence" value="ECO:0007669"/>
    <property type="project" value="UniProtKB-KW"/>
</dbReference>
<dbReference type="InterPro" id="IPR001268">
    <property type="entry name" value="NADH_UbQ_OxRdtase_30kDa_su"/>
</dbReference>
<comment type="caution">
    <text evidence="5">The sequence shown here is derived from an EMBL/GenBank/DDBJ whole genome shotgun (WGS) entry which is preliminary data.</text>
</comment>
<evidence type="ECO:0000256" key="2">
    <source>
        <dbReference type="ARBA" id="ARBA00022448"/>
    </source>
</evidence>
<proteinExistence type="inferred from homology"/>
<evidence type="ECO:0000313" key="6">
    <source>
        <dbReference type="Proteomes" id="UP000011754"/>
    </source>
</evidence>
<accession>M3E717</accession>
<dbReference type="Pfam" id="PF00329">
    <property type="entry name" value="Complex1_30kDa"/>
    <property type="match status" value="1"/>
</dbReference>
<feature type="domain" description="NADH:ubiquinone oxidoreductase 30kDa subunit" evidence="4">
    <location>
        <begin position="35"/>
        <end position="154"/>
    </location>
</feature>
<dbReference type="GO" id="GO:0050136">
    <property type="term" value="F:NADH dehydrogenase (quinone) (non-electrogenic) activity"/>
    <property type="evidence" value="ECO:0007669"/>
    <property type="project" value="UniProtKB-UniRule"/>
</dbReference>
<evidence type="ECO:0000259" key="4">
    <source>
        <dbReference type="Pfam" id="PF00329"/>
    </source>
</evidence>
<dbReference type="InterPro" id="IPR010218">
    <property type="entry name" value="NADH_DH_suC"/>
</dbReference>
<reference evidence="5 6" key="1">
    <citation type="submission" date="2013-01" db="EMBL/GenBank/DDBJ databases">
        <authorList>
            <person name="Harkins D.M."/>
            <person name="Durkin A.S."/>
            <person name="Brinkac L.M."/>
            <person name="Haft D.H."/>
            <person name="Selengut J.D."/>
            <person name="Sanka R."/>
            <person name="DePew J."/>
            <person name="Purushe J."/>
            <person name="Hartskeerl R.A."/>
            <person name="Ahmed A."/>
            <person name="van der Linden H."/>
            <person name="Goris M.G.A."/>
            <person name="Vinetz J.M."/>
            <person name="Sutton G.G."/>
            <person name="Nierman W.C."/>
            <person name="Fouts D.E."/>
        </authorList>
    </citation>
    <scope>NUCLEOTIDE SEQUENCE [LARGE SCALE GENOMIC DNA]</scope>
    <source>
        <strain evidence="5 6">TE 1992</strain>
    </source>
</reference>
<dbReference type="InterPro" id="IPR037232">
    <property type="entry name" value="NADH_quin_OxRdtase_su_C/D-like"/>
</dbReference>
<dbReference type="Proteomes" id="UP000011754">
    <property type="component" value="Unassembled WGS sequence"/>
</dbReference>
<keyword evidence="3" id="KW-0520">NAD</keyword>
<dbReference type="SUPFAM" id="SSF143243">
    <property type="entry name" value="Nqo5-like"/>
    <property type="match status" value="1"/>
</dbReference>
<keyword evidence="3" id="KW-0830">Ubiquinone</keyword>
<keyword evidence="3" id="KW-0874">Quinone</keyword>
<dbReference type="HAMAP" id="MF_01357">
    <property type="entry name" value="NDH1_NuoC"/>
    <property type="match status" value="1"/>
</dbReference>
<comment type="catalytic activity">
    <reaction evidence="3">
        <text>a quinone + NADH + 5 H(+)(in) = a quinol + NAD(+) + 4 H(+)(out)</text>
        <dbReference type="Rhea" id="RHEA:57888"/>
        <dbReference type="ChEBI" id="CHEBI:15378"/>
        <dbReference type="ChEBI" id="CHEBI:24646"/>
        <dbReference type="ChEBI" id="CHEBI:57540"/>
        <dbReference type="ChEBI" id="CHEBI:57945"/>
        <dbReference type="ChEBI" id="CHEBI:132124"/>
    </reaction>
</comment>
<dbReference type="PANTHER" id="PTHR10884:SF14">
    <property type="entry name" value="NADH DEHYDROGENASE [UBIQUINONE] IRON-SULFUR PROTEIN 3, MITOCHONDRIAL"/>
    <property type="match status" value="1"/>
</dbReference>
<dbReference type="EC" id="7.1.1.-" evidence="3"/>
<comment type="subunit">
    <text evidence="3">NDH-1 is composed of 14 different subunits. Subunits NuoB, C, D, E, F, and G constitute the peripheral sector of the complex.</text>
</comment>
<evidence type="ECO:0000256" key="1">
    <source>
        <dbReference type="ARBA" id="ARBA00007569"/>
    </source>
</evidence>
<comment type="function">
    <text evidence="3">NDH-1 shuttles electrons from NADH, via FMN and iron-sulfur (Fe-S) centers, to quinones in the respiratory chain. The immediate electron acceptor for the enzyme in this species is believed to be ubiquinone. Couples the redox reaction to proton translocation (for every two electrons transferred, four hydrogen ions are translocated across the cytoplasmic membrane), and thus conserves the redox energy in a proton gradient.</text>
</comment>
<dbReference type="GO" id="GO:0008137">
    <property type="term" value="F:NADH dehydrogenase (ubiquinone) activity"/>
    <property type="evidence" value="ECO:0007669"/>
    <property type="project" value="InterPro"/>
</dbReference>
<evidence type="ECO:0000256" key="3">
    <source>
        <dbReference type="HAMAP-Rule" id="MF_01357"/>
    </source>
</evidence>
<keyword evidence="3" id="KW-1278">Translocase</keyword>
<dbReference type="PANTHER" id="PTHR10884">
    <property type="entry name" value="NADH DEHYDROGENASE UBIQUINONE IRON-SULFUR PROTEIN 3"/>
    <property type="match status" value="1"/>
</dbReference>
<sequence length="180" mass="20942">MCDERKSRKFSQRKIPSFFRFSGRSNIQRSRFFLKVEGIVPVLTALKNDPTLHYNFLNDLTAVDWLGKKEPRFEVNYLLRSENKASSKIRIKVRLEDGESVPSITSVFKGADWPEREVYDLFGISFIGHPNLDRILMPDNFQGHPLRKDFPLEGFGQDYLIEDLLHIHVNEDITKEGGKK</sequence>
<dbReference type="NCBIfam" id="TIGR01961">
    <property type="entry name" value="NuoC_fam"/>
    <property type="match status" value="1"/>
</dbReference>
<gene>
    <name evidence="3 5" type="primary">nuoC</name>
    <name evidence="5" type="ORF">LEP1GSC067_4323</name>
</gene>
<keyword evidence="3" id="KW-0472">Membrane</keyword>
<comment type="similarity">
    <text evidence="1 3">Belongs to the complex I 30 kDa subunit family.</text>
</comment>
<keyword evidence="2 3" id="KW-0813">Transport</keyword>
<dbReference type="Gene3D" id="3.30.460.80">
    <property type="entry name" value="NADH:ubiquinone oxidoreductase, 30kDa subunit"/>
    <property type="match status" value="1"/>
</dbReference>
<dbReference type="GO" id="GO:0005886">
    <property type="term" value="C:plasma membrane"/>
    <property type="evidence" value="ECO:0007669"/>
    <property type="project" value="UniProtKB-SubCell"/>
</dbReference>
<dbReference type="EMBL" id="AKWW02000035">
    <property type="protein sequence ID" value="EMF42685.1"/>
    <property type="molecule type" value="Genomic_DNA"/>
</dbReference>
<dbReference type="AlphaFoldDB" id="M3E717"/>
<protein>
    <recommendedName>
        <fullName evidence="3">NADH-quinone oxidoreductase subunit C</fullName>
        <ecNumber evidence="3">7.1.1.-</ecNumber>
    </recommendedName>
    <alternativeName>
        <fullName evidence="3">NADH dehydrogenase I subunit C</fullName>
    </alternativeName>
    <alternativeName>
        <fullName evidence="3">NDH-1 subunit C</fullName>
    </alternativeName>
</protein>
<name>M3E717_LEPIR</name>
<comment type="subcellular location">
    <subcellularLocation>
        <location evidence="3">Cell membrane</location>
        <topology evidence="3">Peripheral membrane protein</topology>
        <orientation evidence="3">Cytoplasmic side</orientation>
    </subcellularLocation>
</comment>
<organism evidence="5 6">
    <name type="scientific">Leptospira interrogans serovar Lora str. TE 1992</name>
    <dbReference type="NCBI Taxonomy" id="1193028"/>
    <lineage>
        <taxon>Bacteria</taxon>
        <taxon>Pseudomonadati</taxon>
        <taxon>Spirochaetota</taxon>
        <taxon>Spirochaetia</taxon>
        <taxon>Leptospirales</taxon>
        <taxon>Leptospiraceae</taxon>
        <taxon>Leptospira</taxon>
    </lineage>
</organism>
<keyword evidence="3" id="KW-1003">Cell membrane</keyword>